<evidence type="ECO:0000259" key="1">
    <source>
        <dbReference type="Pfam" id="PF22893"/>
    </source>
</evidence>
<dbReference type="VEuPathDB" id="FungiDB:FOMG_09511"/>
<proteinExistence type="predicted"/>
<dbReference type="OrthoDB" id="3045089at2759"/>
<organism evidence="2 3">
    <name type="scientific">Fusarium oxysporum</name>
    <name type="common">Fusarium vascular wilt</name>
    <dbReference type="NCBI Taxonomy" id="5507"/>
    <lineage>
        <taxon>Eukaryota</taxon>
        <taxon>Fungi</taxon>
        <taxon>Dikarya</taxon>
        <taxon>Ascomycota</taxon>
        <taxon>Pezizomycotina</taxon>
        <taxon>Sordariomycetes</taxon>
        <taxon>Hypocreomycetidae</taxon>
        <taxon>Hypocreales</taxon>
        <taxon>Nectriaceae</taxon>
        <taxon>Fusarium</taxon>
        <taxon>Fusarium oxysporum species complex</taxon>
    </lineage>
</organism>
<dbReference type="VEuPathDB" id="FungiDB:FOXG_21149"/>
<dbReference type="VEuPathDB" id="FungiDB:FOC4_g10005563"/>
<sequence>MSVFAETARSKISMASRGLCRLLVVMFYNKPGLRLVERRRFVVMQSRSSMPIKPQDWSTSVIPGDSLNMSILLERLGSQSTTFSCPRCDHVFNSTKSDFQRGYQCPKCLLWSDTVDGSQLGISSYSSSLTVPVPPPEPVHWDSWNGQWRSRFRRPQALLRLRNSGMPFDKAQLRALRTKKWMYPPFAVFTSFHSRETFCDLLSGSEVVVEMSCSNIQQTLNRTTLGSPPR</sequence>
<dbReference type="AlphaFoldDB" id="A0A2H3TVM7"/>
<dbReference type="Pfam" id="PF22893">
    <property type="entry name" value="ULD_2"/>
    <property type="match status" value="1"/>
</dbReference>
<dbReference type="Proteomes" id="UP000219369">
    <property type="component" value="Unassembled WGS sequence"/>
</dbReference>
<evidence type="ECO:0000313" key="3">
    <source>
        <dbReference type="Proteomes" id="UP000219369"/>
    </source>
</evidence>
<gene>
    <name evidence="2" type="ORF">FRV6_15833</name>
</gene>
<dbReference type="VEuPathDB" id="FungiDB:FOC1_g10005685"/>
<protein>
    <recommendedName>
        <fullName evidence="1">Ubiquitin-like domain-containing protein</fullName>
    </recommendedName>
</protein>
<dbReference type="VEuPathDB" id="FungiDB:FOZG_15389"/>
<name>A0A2H3TVM7_FUSOX</name>
<dbReference type="VEuPathDB" id="FungiDB:FOIG_11480"/>
<accession>A0A2H3TVM7</accession>
<reference evidence="3" key="1">
    <citation type="submission" date="2016-09" db="EMBL/GenBank/DDBJ databases">
        <authorList>
            <person name="Guldener U."/>
        </authorList>
    </citation>
    <scope>NUCLEOTIDE SEQUENCE [LARGE SCALE GENOMIC DNA]</scope>
    <source>
        <strain evidence="3">V64-1</strain>
    </source>
</reference>
<evidence type="ECO:0000313" key="2">
    <source>
        <dbReference type="EMBL" id="SCO91705.1"/>
    </source>
</evidence>
<feature type="domain" description="Ubiquitin-like" evidence="1">
    <location>
        <begin position="18"/>
        <end position="73"/>
    </location>
</feature>
<dbReference type="EMBL" id="FMJY01000010">
    <property type="protein sequence ID" value="SCO91705.1"/>
    <property type="molecule type" value="Genomic_DNA"/>
</dbReference>
<dbReference type="InterPro" id="IPR054464">
    <property type="entry name" value="ULD_fung"/>
</dbReference>